<feature type="region of interest" description="Disordered" evidence="3">
    <location>
        <begin position="337"/>
        <end position="356"/>
    </location>
</feature>
<accession>A0A401PYS8</accession>
<dbReference type="PANTHER" id="PTHR19971">
    <property type="entry name" value="SIGNAL-REGULATORY PROTEIN BETA"/>
    <property type="match status" value="1"/>
</dbReference>
<name>A0A401PYS8_SCYTO</name>
<dbReference type="SMART" id="SM00409">
    <property type="entry name" value="IG"/>
    <property type="match status" value="1"/>
</dbReference>
<evidence type="ECO:0000256" key="2">
    <source>
        <dbReference type="ARBA" id="ARBA00023180"/>
    </source>
</evidence>
<feature type="domain" description="Ig-like" evidence="4">
    <location>
        <begin position="19"/>
        <end position="106"/>
    </location>
</feature>
<dbReference type="Proteomes" id="UP000288216">
    <property type="component" value="Unassembled WGS sequence"/>
</dbReference>
<dbReference type="SUPFAM" id="SSF48726">
    <property type="entry name" value="Immunoglobulin"/>
    <property type="match status" value="2"/>
</dbReference>
<keyword evidence="6" id="KW-1185">Reference proteome</keyword>
<dbReference type="InterPro" id="IPR036179">
    <property type="entry name" value="Ig-like_dom_sf"/>
</dbReference>
<evidence type="ECO:0000256" key="1">
    <source>
        <dbReference type="ARBA" id="ARBA00023157"/>
    </source>
</evidence>
<dbReference type="EMBL" id="BFAA01013062">
    <property type="protein sequence ID" value="GCB78193.1"/>
    <property type="molecule type" value="Genomic_DNA"/>
</dbReference>
<gene>
    <name evidence="5" type="ORF">scyTo_0018570</name>
</gene>
<sequence>CLHGDLVVVQEPSFVSGLKGQSVTLYCSYTSDGEDIFRSVVYWFIKEGEDPTVIHPAPPPRYQNRVKFSKYSGSVNTTFQIHPLQLKDTETYYCYISFLVGEQTFTKEGVGTRLFVHEPLVLTPPPNCSCDAPRQRYISCGTQVLDGNLVWIDWLRNGEVVRQENETRLVEPAGNGSERLESQLPLPVCCLGKNLNYTCMLNHISGGIIDKSKHTVVRDMWVLVATIVLTQQLKIACEYPPDVQSGCVGEPLTITFRECVNKSGNPVLKRGFYKQVCNATVCFNESYVVDYNQSNCYIVVIAKLLDKHNATYFLEYGSNGTSIKKEILVTNCATPKGKTGGKEGVKTESSSTASGKQHLQISGQGVWDIVLGQPGHTEVK</sequence>
<evidence type="ECO:0000259" key="4">
    <source>
        <dbReference type="PROSITE" id="PS50835"/>
    </source>
</evidence>
<dbReference type="Gene3D" id="2.60.40.10">
    <property type="entry name" value="Immunoglobulins"/>
    <property type="match status" value="1"/>
</dbReference>
<keyword evidence="1" id="KW-1015">Disulfide bond</keyword>
<dbReference type="InterPro" id="IPR013783">
    <property type="entry name" value="Ig-like_fold"/>
</dbReference>
<dbReference type="InterPro" id="IPR051755">
    <property type="entry name" value="Ig-like_CS_Receptor"/>
</dbReference>
<feature type="non-terminal residue" evidence="5">
    <location>
        <position position="1"/>
    </location>
</feature>
<keyword evidence="2" id="KW-0325">Glycoprotein</keyword>
<dbReference type="InterPro" id="IPR013106">
    <property type="entry name" value="Ig_V-set"/>
</dbReference>
<evidence type="ECO:0000313" key="6">
    <source>
        <dbReference type="Proteomes" id="UP000288216"/>
    </source>
</evidence>
<proteinExistence type="predicted"/>
<dbReference type="InterPro" id="IPR003599">
    <property type="entry name" value="Ig_sub"/>
</dbReference>
<protein>
    <recommendedName>
        <fullName evidence="4">Ig-like domain-containing protein</fullName>
    </recommendedName>
</protein>
<evidence type="ECO:0000256" key="3">
    <source>
        <dbReference type="SAM" id="MobiDB-lite"/>
    </source>
</evidence>
<reference evidence="5 6" key="1">
    <citation type="journal article" date="2018" name="Nat. Ecol. Evol.">
        <title>Shark genomes provide insights into elasmobranch evolution and the origin of vertebrates.</title>
        <authorList>
            <person name="Hara Y"/>
            <person name="Yamaguchi K"/>
            <person name="Onimaru K"/>
            <person name="Kadota M"/>
            <person name="Koyanagi M"/>
            <person name="Keeley SD"/>
            <person name="Tatsumi K"/>
            <person name="Tanaka K"/>
            <person name="Motone F"/>
            <person name="Kageyama Y"/>
            <person name="Nozu R"/>
            <person name="Adachi N"/>
            <person name="Nishimura O"/>
            <person name="Nakagawa R"/>
            <person name="Tanegashima C"/>
            <person name="Kiyatake I"/>
            <person name="Matsumoto R"/>
            <person name="Murakumo K"/>
            <person name="Nishida K"/>
            <person name="Terakita A"/>
            <person name="Kuratani S"/>
            <person name="Sato K"/>
            <person name="Hyodo S Kuraku.S."/>
        </authorList>
    </citation>
    <scope>NUCLEOTIDE SEQUENCE [LARGE SCALE GENOMIC DNA]</scope>
</reference>
<comment type="caution">
    <text evidence="5">The sequence shown here is derived from an EMBL/GenBank/DDBJ whole genome shotgun (WGS) entry which is preliminary data.</text>
</comment>
<dbReference type="PROSITE" id="PS50835">
    <property type="entry name" value="IG_LIKE"/>
    <property type="match status" value="1"/>
</dbReference>
<dbReference type="InterPro" id="IPR007110">
    <property type="entry name" value="Ig-like_dom"/>
</dbReference>
<dbReference type="AlphaFoldDB" id="A0A401PYS8"/>
<dbReference type="SMART" id="SM00406">
    <property type="entry name" value="IGv"/>
    <property type="match status" value="1"/>
</dbReference>
<organism evidence="5 6">
    <name type="scientific">Scyliorhinus torazame</name>
    <name type="common">Cloudy catshark</name>
    <name type="synonym">Catulus torazame</name>
    <dbReference type="NCBI Taxonomy" id="75743"/>
    <lineage>
        <taxon>Eukaryota</taxon>
        <taxon>Metazoa</taxon>
        <taxon>Chordata</taxon>
        <taxon>Craniata</taxon>
        <taxon>Vertebrata</taxon>
        <taxon>Chondrichthyes</taxon>
        <taxon>Elasmobranchii</taxon>
        <taxon>Galeomorphii</taxon>
        <taxon>Galeoidea</taxon>
        <taxon>Carcharhiniformes</taxon>
        <taxon>Scyliorhinidae</taxon>
        <taxon>Scyliorhinus</taxon>
    </lineage>
</organism>
<dbReference type="Pfam" id="PF07686">
    <property type="entry name" value="V-set"/>
    <property type="match status" value="1"/>
</dbReference>
<evidence type="ECO:0000313" key="5">
    <source>
        <dbReference type="EMBL" id="GCB78193.1"/>
    </source>
</evidence>
<dbReference type="OrthoDB" id="9949602at2759"/>